<dbReference type="OrthoDB" id="9983019at2759"/>
<dbReference type="WBParaSite" id="TTAC_0000359801-mRNA-1">
    <property type="protein sequence ID" value="TTAC_0000359801-mRNA-1"/>
    <property type="gene ID" value="TTAC_0000359801"/>
</dbReference>
<protein>
    <submittedName>
        <fullName evidence="3">Conserved oligomeric Golgi complex subunit 7</fullName>
    </submittedName>
</protein>
<organism evidence="3">
    <name type="scientific">Hydatigena taeniaeformis</name>
    <name type="common">Feline tapeworm</name>
    <name type="synonym">Taenia taeniaeformis</name>
    <dbReference type="NCBI Taxonomy" id="6205"/>
    <lineage>
        <taxon>Eukaryota</taxon>
        <taxon>Metazoa</taxon>
        <taxon>Spiralia</taxon>
        <taxon>Lophotrochozoa</taxon>
        <taxon>Platyhelminthes</taxon>
        <taxon>Cestoda</taxon>
        <taxon>Eucestoda</taxon>
        <taxon>Cyclophyllidea</taxon>
        <taxon>Taeniidae</taxon>
        <taxon>Hydatigera</taxon>
    </lineage>
</organism>
<accession>A0A0R3WS58</accession>
<evidence type="ECO:0000313" key="2">
    <source>
        <dbReference type="Proteomes" id="UP000274429"/>
    </source>
</evidence>
<reference evidence="3" key="1">
    <citation type="submission" date="2017-02" db="UniProtKB">
        <authorList>
            <consortium name="WormBaseParasite"/>
        </authorList>
    </citation>
    <scope>IDENTIFICATION</scope>
</reference>
<evidence type="ECO:0000313" key="3">
    <source>
        <dbReference type="WBParaSite" id="TTAC_0000359801-mRNA-1"/>
    </source>
</evidence>
<name>A0A0R3WS58_HYDTA</name>
<dbReference type="AlphaFoldDB" id="A0A0R3WS58"/>
<sequence length="183" mass="19936">MVSSAIADAMRAEFSDLVKVPLTPNSDLSSLSKLWLEHVTLRHSALLGECCAATVVLNSPSTVSNSLVQSARDFGRSWGRLTRLLAEVKFVNEAQLKIDEQKNWKSLASDFTESGLPEPTLAGVLYASLGDIAIISDLYKSLATSLTLQLHAAFERLLQSSDDRNDVRCLIEESVNLLAKEAS</sequence>
<evidence type="ECO:0000313" key="1">
    <source>
        <dbReference type="EMBL" id="VDM22918.1"/>
    </source>
</evidence>
<keyword evidence="2" id="KW-1185">Reference proteome</keyword>
<dbReference type="EMBL" id="UYWX01002674">
    <property type="protein sequence ID" value="VDM22918.1"/>
    <property type="molecule type" value="Genomic_DNA"/>
</dbReference>
<gene>
    <name evidence="1" type="ORF">TTAC_LOCUS3583</name>
</gene>
<dbReference type="Proteomes" id="UP000274429">
    <property type="component" value="Unassembled WGS sequence"/>
</dbReference>
<proteinExistence type="predicted"/>
<reference evidence="1 2" key="2">
    <citation type="submission" date="2018-11" db="EMBL/GenBank/DDBJ databases">
        <authorList>
            <consortium name="Pathogen Informatics"/>
        </authorList>
    </citation>
    <scope>NUCLEOTIDE SEQUENCE [LARGE SCALE GENOMIC DNA]</scope>
</reference>